<reference evidence="2 3" key="1">
    <citation type="submission" date="2020-04" db="EMBL/GenBank/DDBJ databases">
        <title>MicrobeNet Type strains.</title>
        <authorList>
            <person name="Nicholson A.C."/>
        </authorList>
    </citation>
    <scope>NUCLEOTIDE SEQUENCE [LARGE SCALE GENOMIC DNA]</scope>
    <source>
        <strain evidence="2 3">DSM 44956</strain>
    </source>
</reference>
<evidence type="ECO:0000313" key="2">
    <source>
        <dbReference type="EMBL" id="NKY24927.1"/>
    </source>
</evidence>
<dbReference type="RefSeq" id="WP_157113828.1">
    <property type="nucleotide sequence ID" value="NZ_JAAXOS010000001.1"/>
</dbReference>
<sequence>MVVLLAVIGSASLAVIAVHATVVARSLAELRSPRRDGAVREAERDTARLTGTTV</sequence>
<evidence type="ECO:0000256" key="1">
    <source>
        <dbReference type="SAM" id="MobiDB-lite"/>
    </source>
</evidence>
<gene>
    <name evidence="2" type="ORF">HGB38_01540</name>
</gene>
<feature type="compositionally biased region" description="Basic and acidic residues" evidence="1">
    <location>
        <begin position="34"/>
        <end position="47"/>
    </location>
</feature>
<proteinExistence type="predicted"/>
<feature type="region of interest" description="Disordered" evidence="1">
    <location>
        <begin position="34"/>
        <end position="54"/>
    </location>
</feature>
<dbReference type="AlphaFoldDB" id="A0A7X6KZ88"/>
<comment type="caution">
    <text evidence="2">The sequence shown here is derived from an EMBL/GenBank/DDBJ whole genome shotgun (WGS) entry which is preliminary data.</text>
</comment>
<accession>A0A7X6KZ88</accession>
<dbReference type="EMBL" id="JAAXOS010000001">
    <property type="protein sequence ID" value="NKY24927.1"/>
    <property type="molecule type" value="Genomic_DNA"/>
</dbReference>
<evidence type="ECO:0000313" key="3">
    <source>
        <dbReference type="Proteomes" id="UP000540698"/>
    </source>
</evidence>
<protein>
    <submittedName>
        <fullName evidence="2">Uncharacterized protein</fullName>
    </submittedName>
</protein>
<dbReference type="Proteomes" id="UP000540698">
    <property type="component" value="Unassembled WGS sequence"/>
</dbReference>
<organism evidence="2 3">
    <name type="scientific">Nocardia gamkensis</name>
    <dbReference type="NCBI Taxonomy" id="352869"/>
    <lineage>
        <taxon>Bacteria</taxon>
        <taxon>Bacillati</taxon>
        <taxon>Actinomycetota</taxon>
        <taxon>Actinomycetes</taxon>
        <taxon>Mycobacteriales</taxon>
        <taxon>Nocardiaceae</taxon>
        <taxon>Nocardia</taxon>
    </lineage>
</organism>
<name>A0A7X6KZ88_9NOCA</name>
<keyword evidence="3" id="KW-1185">Reference proteome</keyword>